<keyword evidence="1" id="KW-0812">Transmembrane</keyword>
<comment type="caution">
    <text evidence="2">The sequence shown here is derived from an EMBL/GenBank/DDBJ whole genome shotgun (WGS) entry which is preliminary data.</text>
</comment>
<name>A0ABV6Q654_9FLAO</name>
<organism evidence="2 3">
    <name type="scientific">Winogradskyella pulchriflava</name>
    <dbReference type="NCBI Taxonomy" id="1110688"/>
    <lineage>
        <taxon>Bacteria</taxon>
        <taxon>Pseudomonadati</taxon>
        <taxon>Bacteroidota</taxon>
        <taxon>Flavobacteriia</taxon>
        <taxon>Flavobacteriales</taxon>
        <taxon>Flavobacteriaceae</taxon>
        <taxon>Winogradskyella</taxon>
    </lineage>
</organism>
<evidence type="ECO:0000313" key="2">
    <source>
        <dbReference type="EMBL" id="MFC0603757.1"/>
    </source>
</evidence>
<reference evidence="2 3" key="1">
    <citation type="submission" date="2024-09" db="EMBL/GenBank/DDBJ databases">
        <authorList>
            <person name="Sun Q."/>
            <person name="Mori K."/>
        </authorList>
    </citation>
    <scope>NUCLEOTIDE SEQUENCE [LARGE SCALE GENOMIC DNA]</scope>
    <source>
        <strain evidence="2 3">NCAIM B.02481</strain>
    </source>
</reference>
<dbReference type="EMBL" id="JBHLTQ010000001">
    <property type="protein sequence ID" value="MFC0603757.1"/>
    <property type="molecule type" value="Genomic_DNA"/>
</dbReference>
<dbReference type="Proteomes" id="UP001589832">
    <property type="component" value="Unassembled WGS sequence"/>
</dbReference>
<proteinExistence type="predicted"/>
<keyword evidence="1" id="KW-1133">Transmembrane helix</keyword>
<dbReference type="InterPro" id="IPR011990">
    <property type="entry name" value="TPR-like_helical_dom_sf"/>
</dbReference>
<gene>
    <name evidence="2" type="ORF">ACFFGA_04265</name>
</gene>
<protein>
    <submittedName>
        <fullName evidence="2">Tetratricopeptide repeat protein</fullName>
    </submittedName>
</protein>
<sequence length="247" mass="28481">MKEQDYIAFEDYLSGNLSDEEQSKFETRLQTEPDFNEAFKLYKGLYNHLDHHIGSQDKITDFKENLKKISNKHFGNETLMQRNESTVKPKRFYRIAIAASVVILLGFFLFSQFTSPSYSDYNNFDAISLTVRGGNELSTKAENAFNSKNYNEAVLLFEELLKENPSNLEVELYKALALIETDGFAEADMILNKISKTNSAYKNKAKWYLALSKLKQNKEEDCITVLKTIPKEAEDYSTAQKLLRKLE</sequence>
<keyword evidence="1" id="KW-0472">Membrane</keyword>
<feature type="transmembrane region" description="Helical" evidence="1">
    <location>
        <begin position="92"/>
        <end position="110"/>
    </location>
</feature>
<dbReference type="Gene3D" id="1.25.40.10">
    <property type="entry name" value="Tetratricopeptide repeat domain"/>
    <property type="match status" value="1"/>
</dbReference>
<accession>A0ABV6Q654</accession>
<evidence type="ECO:0000256" key="1">
    <source>
        <dbReference type="SAM" id="Phobius"/>
    </source>
</evidence>
<keyword evidence="3" id="KW-1185">Reference proteome</keyword>
<dbReference type="SUPFAM" id="SSF48452">
    <property type="entry name" value="TPR-like"/>
    <property type="match status" value="1"/>
</dbReference>
<dbReference type="RefSeq" id="WP_386060126.1">
    <property type="nucleotide sequence ID" value="NZ_JBHLTQ010000001.1"/>
</dbReference>
<evidence type="ECO:0000313" key="3">
    <source>
        <dbReference type="Proteomes" id="UP001589832"/>
    </source>
</evidence>